<name>A0A9W6CAT6_9FIRM</name>
<gene>
    <name evidence="2" type="ORF">Selli1_34420</name>
</gene>
<dbReference type="SMART" id="SM00487">
    <property type="entry name" value="DEXDc"/>
    <property type="match status" value="1"/>
</dbReference>
<keyword evidence="2" id="KW-0547">Nucleotide-binding</keyword>
<dbReference type="GO" id="GO:0043138">
    <property type="term" value="F:3'-5' DNA helicase activity"/>
    <property type="evidence" value="ECO:0007669"/>
    <property type="project" value="TreeGrafter"/>
</dbReference>
<comment type="caution">
    <text evidence="2">The sequence shown here is derived from an EMBL/GenBank/DDBJ whole genome shotgun (WGS) entry which is preliminary data.</text>
</comment>
<dbReference type="InterPro" id="IPR014001">
    <property type="entry name" value="Helicase_ATP-bd"/>
</dbReference>
<dbReference type="PANTHER" id="PTHR11070:SF2">
    <property type="entry name" value="ATP-DEPENDENT DNA HELICASE SRS2"/>
    <property type="match status" value="1"/>
</dbReference>
<evidence type="ECO:0000313" key="2">
    <source>
        <dbReference type="EMBL" id="GLG06268.1"/>
    </source>
</evidence>
<dbReference type="EMBL" id="BSBO01000059">
    <property type="protein sequence ID" value="GLG06268.1"/>
    <property type="molecule type" value="Genomic_DNA"/>
</dbReference>
<dbReference type="AlphaFoldDB" id="A0A9W6CAT6"/>
<dbReference type="InterPro" id="IPR000212">
    <property type="entry name" value="DNA_helicase_UvrD/REP"/>
</dbReference>
<evidence type="ECO:0000259" key="1">
    <source>
        <dbReference type="SMART" id="SM00487"/>
    </source>
</evidence>
<dbReference type="Pfam" id="PF13245">
    <property type="entry name" value="AAA_19"/>
    <property type="match status" value="1"/>
</dbReference>
<dbReference type="GO" id="GO:0005524">
    <property type="term" value="F:ATP binding"/>
    <property type="evidence" value="ECO:0007669"/>
    <property type="project" value="InterPro"/>
</dbReference>
<dbReference type="SUPFAM" id="SSF52540">
    <property type="entry name" value="P-loop containing nucleoside triphosphate hydrolases"/>
    <property type="match status" value="1"/>
</dbReference>
<sequence length="598" mass="69503">MSIILTDEQEKFIEKALNGKNILVDACVGSGKTTAIQALCTRFPKNKKILYLTYNKLLKIDAKEKIKGRNVTVTNYHGYAWSCLNRIGMQVGVSDLLQEFNKKKPPVRKFDLIVLDEYQDIDQEIADMLDYIVSCNPEAQLVAVGDMKQKIYDKTALEVEEYIEKFLGEHIELEFTKCFRLPNDYAQKLGRIWKKKITGVNSECEISEMSEQEIVDFLAKQEPSKLLCLGAREGTMTKILNKLESKNKDKFNKNTVYASISDQDTSGKVQPSKETAIFTTFDSSKGLEREICVVFDFTESYWRMRVGKPQQKYEILRNIFLVAASRGKKQIIFVPGNEETLSEESISTPEDMNTSLENVGISEMFDFKFQEDIEECYDLLEKKKINVEDTSVIDIRSNDGLIDLSPCIGIFQEAFFFDNYDIDREFELFRLVHKDRKIFNDKIKGVEKKILHLTSLETNQRRYYSQVLLPLVTDEQKELLTRRIETRLRHDEEEQIICSIAFAERRNGEKAFEALGYADVKKDDTIYELKFVSQLNHEHYLQCACYMIAQNLDKGILWNIRTNEMWEISIPDKQKFMDSVVKTITKRQLTKYYKPKGK</sequence>
<protein>
    <submittedName>
        <fullName evidence="2">Helicase</fullName>
    </submittedName>
</protein>
<dbReference type="PANTHER" id="PTHR11070">
    <property type="entry name" value="UVRD / RECB / PCRA DNA HELICASE FAMILY MEMBER"/>
    <property type="match status" value="1"/>
</dbReference>
<dbReference type="Gene3D" id="3.40.50.300">
    <property type="entry name" value="P-loop containing nucleotide triphosphate hydrolases"/>
    <property type="match status" value="1"/>
</dbReference>
<dbReference type="RefSeq" id="WP_281874317.1">
    <property type="nucleotide sequence ID" value="NZ_BSBO01000059.1"/>
</dbReference>
<keyword evidence="2" id="KW-0378">Hydrolase</keyword>
<keyword evidence="2" id="KW-0347">Helicase</keyword>
<dbReference type="GO" id="GO:0000725">
    <property type="term" value="P:recombinational repair"/>
    <property type="evidence" value="ECO:0007669"/>
    <property type="project" value="TreeGrafter"/>
</dbReference>
<dbReference type="InterPro" id="IPR027417">
    <property type="entry name" value="P-loop_NTPase"/>
</dbReference>
<feature type="domain" description="Helicase ATP-binding" evidence="1">
    <location>
        <begin position="1"/>
        <end position="174"/>
    </location>
</feature>
<keyword evidence="2" id="KW-0067">ATP-binding</keyword>
<dbReference type="Proteomes" id="UP001145145">
    <property type="component" value="Unassembled WGS sequence"/>
</dbReference>
<proteinExistence type="predicted"/>
<evidence type="ECO:0000313" key="3">
    <source>
        <dbReference type="Proteomes" id="UP001145145"/>
    </source>
</evidence>
<organism evidence="2 3">
    <name type="scientific">Sellimonas catena</name>
    <dbReference type="NCBI Taxonomy" id="2994035"/>
    <lineage>
        <taxon>Bacteria</taxon>
        <taxon>Bacillati</taxon>
        <taxon>Bacillota</taxon>
        <taxon>Clostridia</taxon>
        <taxon>Lachnospirales</taxon>
        <taxon>Lachnospiraceae</taxon>
        <taxon>Sellimonas</taxon>
    </lineage>
</organism>
<dbReference type="GO" id="GO:0003677">
    <property type="term" value="F:DNA binding"/>
    <property type="evidence" value="ECO:0007669"/>
    <property type="project" value="InterPro"/>
</dbReference>
<accession>A0A9W6CAT6</accession>
<reference evidence="2 3" key="1">
    <citation type="journal article" date="2023" name="Int. J. Syst. Evol. Microbiol.">
        <title>Sellimonas catena sp. nov., isolated from human faeces.</title>
        <authorList>
            <person name="Hisatomi A."/>
            <person name="Ohkuma M."/>
            <person name="Sakamoto M."/>
        </authorList>
    </citation>
    <scope>NUCLEOTIDE SEQUENCE [LARGE SCALE GENOMIC DNA]</scope>
    <source>
        <strain evidence="2 3">12EGH17</strain>
    </source>
</reference>
<keyword evidence="3" id="KW-1185">Reference proteome</keyword>